<sequence length="406" mass="42305">METLSQMATSAAKLAFGDKNNTEPVSGVQGDVSRGQPYDAGNLGTQIPFNCVASVKLWPTNLQAIDPVEQEQVSENLSGKEYHDVDSSDAAYTTGSRTTGVAITSSDKTSSVPGQFPSGQDVTKSLNTGNITTATNETSDSGFTHQRQHGINAPESKPSEQDLTGGVVTTSTNHTTDSGFTSPGDDMRGARNTSNQVFDNDNNNNNNNDNYNYKNNGGNDNSGNNQKEVEQVARSTSDKDQDAPSGDSFNHSSPSKVPSTDNDNATNNKLSGPGPRDVAVIARENGGDAGNVGNRRSDTASASSGDINKDINNAGSNEGSDEKGTGEQYVKSSGLHADGGDFDATKPGAGREADRLLEQKGISTTTSGGSGHSGSGSGDNDIKSQSSGGKEKHGIVDKIKEKLHKH</sequence>
<accession>A0ACC1N4N6</accession>
<evidence type="ECO:0000313" key="1">
    <source>
        <dbReference type="EMBL" id="KAJ2974039.1"/>
    </source>
</evidence>
<dbReference type="EMBL" id="JANJQO010000883">
    <property type="protein sequence ID" value="KAJ2974039.1"/>
    <property type="molecule type" value="Genomic_DNA"/>
</dbReference>
<gene>
    <name evidence="1" type="ORF">NQ176_g6261</name>
</gene>
<protein>
    <submittedName>
        <fullName evidence="1">Uncharacterized protein</fullName>
    </submittedName>
</protein>
<keyword evidence="2" id="KW-1185">Reference proteome</keyword>
<name>A0ACC1N4N6_9HYPO</name>
<comment type="caution">
    <text evidence="1">The sequence shown here is derived from an EMBL/GenBank/DDBJ whole genome shotgun (WGS) entry which is preliminary data.</text>
</comment>
<proteinExistence type="predicted"/>
<evidence type="ECO:0000313" key="2">
    <source>
        <dbReference type="Proteomes" id="UP001143910"/>
    </source>
</evidence>
<reference evidence="1" key="1">
    <citation type="submission" date="2022-08" db="EMBL/GenBank/DDBJ databases">
        <title>Genome Sequence of Lecanicillium fungicola.</title>
        <authorList>
            <person name="Buettner E."/>
        </authorList>
    </citation>
    <scope>NUCLEOTIDE SEQUENCE</scope>
    <source>
        <strain evidence="1">Babe33</strain>
    </source>
</reference>
<dbReference type="Proteomes" id="UP001143910">
    <property type="component" value="Unassembled WGS sequence"/>
</dbReference>
<organism evidence="1 2">
    <name type="scientific">Zarea fungicola</name>
    <dbReference type="NCBI Taxonomy" id="93591"/>
    <lineage>
        <taxon>Eukaryota</taxon>
        <taxon>Fungi</taxon>
        <taxon>Dikarya</taxon>
        <taxon>Ascomycota</taxon>
        <taxon>Pezizomycotina</taxon>
        <taxon>Sordariomycetes</taxon>
        <taxon>Hypocreomycetidae</taxon>
        <taxon>Hypocreales</taxon>
        <taxon>Cordycipitaceae</taxon>
        <taxon>Zarea</taxon>
    </lineage>
</organism>